<dbReference type="GO" id="GO:0005524">
    <property type="term" value="F:ATP binding"/>
    <property type="evidence" value="ECO:0007669"/>
    <property type="project" value="UniProtKB-KW"/>
</dbReference>
<evidence type="ECO:0000259" key="6">
    <source>
        <dbReference type="PROSITE" id="PS51194"/>
    </source>
</evidence>
<evidence type="ECO:0000313" key="8">
    <source>
        <dbReference type="Proteomes" id="UP000186817"/>
    </source>
</evidence>
<name>A0A1Q9EKR2_SYMMI</name>
<dbReference type="SMART" id="SM00490">
    <property type="entry name" value="HELICc"/>
    <property type="match status" value="1"/>
</dbReference>
<dbReference type="SUPFAM" id="SSF52540">
    <property type="entry name" value="P-loop containing nucleoside triphosphate hydrolases"/>
    <property type="match status" value="1"/>
</dbReference>
<dbReference type="Proteomes" id="UP000186817">
    <property type="component" value="Unassembled WGS sequence"/>
</dbReference>
<dbReference type="EMBL" id="LSRX01000126">
    <property type="protein sequence ID" value="OLQ08029.1"/>
    <property type="molecule type" value="Genomic_DNA"/>
</dbReference>
<feature type="domain" description="Helicase C-terminal" evidence="6">
    <location>
        <begin position="93"/>
        <end position="226"/>
    </location>
</feature>
<sequence>MALREGELIPTGVLRTTTPTQAEHQVFVVLDEADELLEHKGLGGDIRHVRKERQVLMFSATWPEALRPGMIGAVKELAQEHRARRSALRRMADHPQLGVQVLCVVSGKSIVQRAEIVDDNEAKFTKLKEAAPDQCSSIPSMLLETSEEGSGVMVRYKMAIFQAGSTDKCIIFCRPCIVTTGVLARGHDYPKVRFVINYDMPRLAEDYIHRVGRAGQTGYAFTLVRR</sequence>
<proteinExistence type="predicted"/>
<dbReference type="InterPro" id="IPR011545">
    <property type="entry name" value="DEAD/DEAH_box_helicase_dom"/>
</dbReference>
<protein>
    <recommendedName>
        <fullName evidence="1">RNA helicase</fullName>
        <ecNumber evidence="1">3.6.4.13</ecNumber>
    </recommendedName>
</protein>
<dbReference type="Pfam" id="PF00270">
    <property type="entry name" value="DEAD"/>
    <property type="match status" value="1"/>
</dbReference>
<evidence type="ECO:0000256" key="4">
    <source>
        <dbReference type="ARBA" id="ARBA00022806"/>
    </source>
</evidence>
<dbReference type="EC" id="3.6.4.13" evidence="1"/>
<evidence type="ECO:0000256" key="2">
    <source>
        <dbReference type="ARBA" id="ARBA00022741"/>
    </source>
</evidence>
<organism evidence="7 8">
    <name type="scientific">Symbiodinium microadriaticum</name>
    <name type="common">Dinoflagellate</name>
    <name type="synonym">Zooxanthella microadriatica</name>
    <dbReference type="NCBI Taxonomy" id="2951"/>
    <lineage>
        <taxon>Eukaryota</taxon>
        <taxon>Sar</taxon>
        <taxon>Alveolata</taxon>
        <taxon>Dinophyceae</taxon>
        <taxon>Suessiales</taxon>
        <taxon>Symbiodiniaceae</taxon>
        <taxon>Symbiodinium</taxon>
    </lineage>
</organism>
<evidence type="ECO:0000256" key="1">
    <source>
        <dbReference type="ARBA" id="ARBA00012552"/>
    </source>
</evidence>
<dbReference type="GO" id="GO:0003676">
    <property type="term" value="F:nucleic acid binding"/>
    <property type="evidence" value="ECO:0007669"/>
    <property type="project" value="InterPro"/>
</dbReference>
<dbReference type="Gene3D" id="3.40.50.300">
    <property type="entry name" value="P-loop containing nucleotide triphosphate hydrolases"/>
    <property type="match status" value="2"/>
</dbReference>
<gene>
    <name evidence="7" type="primary">DBP2</name>
    <name evidence="7" type="ORF">AK812_SmicGene8479</name>
</gene>
<dbReference type="AlphaFoldDB" id="A0A1Q9EKR2"/>
<keyword evidence="8" id="KW-1185">Reference proteome</keyword>
<evidence type="ECO:0000313" key="7">
    <source>
        <dbReference type="EMBL" id="OLQ08029.1"/>
    </source>
</evidence>
<dbReference type="PANTHER" id="PTHR47958">
    <property type="entry name" value="ATP-DEPENDENT RNA HELICASE DBP3"/>
    <property type="match status" value="1"/>
</dbReference>
<dbReference type="OrthoDB" id="10356081at2759"/>
<evidence type="ECO:0000256" key="5">
    <source>
        <dbReference type="ARBA" id="ARBA00022840"/>
    </source>
</evidence>
<dbReference type="InterPro" id="IPR027417">
    <property type="entry name" value="P-loop_NTPase"/>
</dbReference>
<keyword evidence="4 7" id="KW-0347">Helicase</keyword>
<dbReference type="GO" id="GO:0003724">
    <property type="term" value="F:RNA helicase activity"/>
    <property type="evidence" value="ECO:0007669"/>
    <property type="project" value="UniProtKB-EC"/>
</dbReference>
<dbReference type="InterPro" id="IPR000629">
    <property type="entry name" value="RNA-helicase_DEAD-box_CS"/>
</dbReference>
<comment type="caution">
    <text evidence="7">The sequence shown here is derived from an EMBL/GenBank/DDBJ whole genome shotgun (WGS) entry which is preliminary data.</text>
</comment>
<dbReference type="Pfam" id="PF00271">
    <property type="entry name" value="Helicase_C"/>
    <property type="match status" value="1"/>
</dbReference>
<evidence type="ECO:0000256" key="3">
    <source>
        <dbReference type="ARBA" id="ARBA00022801"/>
    </source>
</evidence>
<dbReference type="PROSITE" id="PS00039">
    <property type="entry name" value="DEAD_ATP_HELICASE"/>
    <property type="match status" value="1"/>
</dbReference>
<dbReference type="GO" id="GO:0016787">
    <property type="term" value="F:hydrolase activity"/>
    <property type="evidence" value="ECO:0007669"/>
    <property type="project" value="UniProtKB-KW"/>
</dbReference>
<keyword evidence="3" id="KW-0378">Hydrolase</keyword>
<dbReference type="InterPro" id="IPR001650">
    <property type="entry name" value="Helicase_C-like"/>
</dbReference>
<keyword evidence="2" id="KW-0547">Nucleotide-binding</keyword>
<accession>A0A1Q9EKR2</accession>
<keyword evidence="5" id="KW-0067">ATP-binding</keyword>
<dbReference type="PROSITE" id="PS51194">
    <property type="entry name" value="HELICASE_CTER"/>
    <property type="match status" value="1"/>
</dbReference>
<reference evidence="7 8" key="1">
    <citation type="submission" date="2016-02" db="EMBL/GenBank/DDBJ databases">
        <title>Genome analysis of coral dinoflagellate symbionts highlights evolutionary adaptations to a symbiotic lifestyle.</title>
        <authorList>
            <person name="Aranda M."/>
            <person name="Li Y."/>
            <person name="Liew Y.J."/>
            <person name="Baumgarten S."/>
            <person name="Simakov O."/>
            <person name="Wilson M."/>
            <person name="Piel J."/>
            <person name="Ashoor H."/>
            <person name="Bougouffa S."/>
            <person name="Bajic V.B."/>
            <person name="Ryu T."/>
            <person name="Ravasi T."/>
            <person name="Bayer T."/>
            <person name="Micklem G."/>
            <person name="Kim H."/>
            <person name="Bhak J."/>
            <person name="Lajeunesse T.C."/>
            <person name="Voolstra C.R."/>
        </authorList>
    </citation>
    <scope>NUCLEOTIDE SEQUENCE [LARGE SCALE GENOMIC DNA]</scope>
    <source>
        <strain evidence="7 8">CCMP2467</strain>
    </source>
</reference>